<sequence length="1064" mass="119678">MPRAAPKTSSTKKVAYAAGGLLAILTLLHFFGNSTGDALLRRNAKWTVVPTSFRQKLMSSRTSKASQRPPIVHPIPKLMKDAKQNHEAKLARQSQTLAQAVAEYKKRYNMNPPKGFEEWFQFAKDNKVAIIDEYDQLMTDLEPWFQLSGEEIRRRCIQVGYLPSVDLVRVQNGTTHTIDVNKGLDDSEVGARAKGFRVMLEKFQDKLPDMDFPINEKAEGRILVPWEQRLYSNLTADTSKGIEHVLGGKFIADWKGDGNVWESFRRTCDPHSQARRLFSSKRHRLKEGQQPFSALAEAGIDQSLSPDFKFNKQTDDKYDFCSHPWAHYNQGHFFSDWRTIEALYPMFSPAKGEGYSDILIPSHYYYSSTKRYTYGWDPENMIIKEVDDLEMPWHKKVDDIFWRGATTGGGSNPPGYLPLYQRHRFIKMTSDTSNISKDVVFSDPPGSNHWIEAPVPIGDLNADIMDVAFTKAVGCTQYPGGCDGMRKDHRFADTVPLGENWRHKYLIDLDGMGYSARLFSLLASESAVMKTTVYTEFFSDWIEPWLHFIPVSLDYQEIYNIWSFFSGPTVAMQEAANITRDLFGGKKAAAHAQAFDGDAELRKIAKAGRHWKFSLGRKVDMEVYVYRLCLEWGRLNADDRVAMSLGAQWGDEGKGKLSDILAAEADVCARCAGGNNAGHTIVINDAETGKKMKYAFHTLPSGLVNPKCIAFIGSGLVINPPAMFEELDAIEAQGLNCDGRLFISDRAHLVLGFHQIVDGLKEIELGGSSIGTTKRGIGPAYSSKASRSGLRVHHLYDSSFPDKFRKLVEGRFKRYGHFEYDTEGEIKKYQAIAERLRPLIVDGPTFLHKQIQQNKRILVEGANALMLDIDYGTYPYVTSSATSIGGVCTGLGIPPMMIKSVIGVVKAYTTRVGGGPFPTEQLNDIGVHFQEVGAEYGTTTGRRRRCGWLDLVVMKYSTMINGYTSLNLTKLDILDQLKEIKIATKYMLEGKEVEGFPADLDQLAKVEVVYETLPGWESDISNCRTFEDLPENCQKYVRFIENYLGVKIQWIGVGPARDSTIKLF</sequence>
<reference evidence="1" key="1">
    <citation type="submission" date="2023-04" db="EMBL/GenBank/DDBJ databases">
        <title>Draft Genome sequencing of Naganishia species isolated from polar environments using Oxford Nanopore Technology.</title>
        <authorList>
            <person name="Leo P."/>
            <person name="Venkateswaran K."/>
        </authorList>
    </citation>
    <scope>NUCLEOTIDE SEQUENCE</scope>
    <source>
        <strain evidence="1">DBVPG 5303</strain>
    </source>
</reference>
<dbReference type="EMBL" id="JASBWV010000009">
    <property type="protein sequence ID" value="KAJ9124780.1"/>
    <property type="molecule type" value="Genomic_DNA"/>
</dbReference>
<evidence type="ECO:0000313" key="2">
    <source>
        <dbReference type="Proteomes" id="UP001234202"/>
    </source>
</evidence>
<accession>A0ACC2XL65</accession>
<organism evidence="1 2">
    <name type="scientific">Naganishia onofrii</name>
    <dbReference type="NCBI Taxonomy" id="1851511"/>
    <lineage>
        <taxon>Eukaryota</taxon>
        <taxon>Fungi</taxon>
        <taxon>Dikarya</taxon>
        <taxon>Basidiomycota</taxon>
        <taxon>Agaricomycotina</taxon>
        <taxon>Tremellomycetes</taxon>
        <taxon>Filobasidiales</taxon>
        <taxon>Filobasidiaceae</taxon>
        <taxon>Naganishia</taxon>
    </lineage>
</organism>
<gene>
    <name evidence="1" type="ORF">QFC24_003149</name>
</gene>
<name>A0ACC2XL65_9TREE</name>
<protein>
    <submittedName>
        <fullName evidence="1">Uncharacterized protein</fullName>
    </submittedName>
</protein>
<proteinExistence type="predicted"/>
<comment type="caution">
    <text evidence="1">The sequence shown here is derived from an EMBL/GenBank/DDBJ whole genome shotgun (WGS) entry which is preliminary data.</text>
</comment>
<keyword evidence="2" id="KW-1185">Reference proteome</keyword>
<evidence type="ECO:0000313" key="1">
    <source>
        <dbReference type="EMBL" id="KAJ9124780.1"/>
    </source>
</evidence>
<dbReference type="Proteomes" id="UP001234202">
    <property type="component" value="Unassembled WGS sequence"/>
</dbReference>